<dbReference type="InterPro" id="IPR037069">
    <property type="entry name" value="AcylCoA_DH/ox_N_sf"/>
</dbReference>
<dbReference type="RefSeq" id="WP_203743173.1">
    <property type="nucleotide sequence ID" value="NZ_BONF01000008.1"/>
</dbReference>
<dbReference type="PANTHER" id="PTHR43884:SF12">
    <property type="entry name" value="ISOVALERYL-COA DEHYDROGENASE, MITOCHONDRIAL-RELATED"/>
    <property type="match status" value="1"/>
</dbReference>
<dbReference type="InterPro" id="IPR046373">
    <property type="entry name" value="Acyl-CoA_Oxase/DH_mid-dom_sf"/>
</dbReference>
<dbReference type="Pfam" id="PF02771">
    <property type="entry name" value="Acyl-CoA_dh_N"/>
    <property type="match status" value="1"/>
</dbReference>
<dbReference type="PANTHER" id="PTHR43884">
    <property type="entry name" value="ACYL-COA DEHYDROGENASE"/>
    <property type="match status" value="1"/>
</dbReference>
<feature type="domain" description="Acyl-CoA dehydrogenase/oxidase N-terminal" evidence="1">
    <location>
        <begin position="6"/>
        <end position="110"/>
    </location>
</feature>
<dbReference type="Proteomes" id="UP000601223">
    <property type="component" value="Unassembled WGS sequence"/>
</dbReference>
<dbReference type="InterPro" id="IPR009100">
    <property type="entry name" value="AcylCoA_DH/oxidase_NM_dom_sf"/>
</dbReference>
<evidence type="ECO:0000313" key="3">
    <source>
        <dbReference type="Proteomes" id="UP000601223"/>
    </source>
</evidence>
<protein>
    <recommendedName>
        <fullName evidence="1">Acyl-CoA dehydrogenase/oxidase N-terminal domain-containing protein</fullName>
    </recommendedName>
</protein>
<sequence length="328" mass="34418">MVDASRLRLRAAEIAEEVLFPAALAVDAADRVPASHLDLLAAEGLYGAAVPEDGDGRDFPLLASLVESLASGCLTTAFVWLQHHGPVSAAAYSEQPGIRDAWLGALSTGERRAGIALAGLRSRTAPMRVRAVGGGFLLDGEAPWVTGWDMIDVLYTAARDEHDDVHFLLVDAIAGPTLGVTPLELVAVQASRTVNVRFESHFVPADRLADVRPYAAWSSSDASGSALNGFLALGTAARCCRLIGPSPLDAELAATRASLLAADPAATPAARAAASDLALRATATLAVRTGARAVLRGEHAQRLLREAAFLLVFGNRPAIRDELLARLR</sequence>
<reference evidence="2 3" key="1">
    <citation type="submission" date="2021-01" db="EMBL/GenBank/DDBJ databases">
        <title>Whole genome shotgun sequence of Catellatospora bangladeshensis NBRC 107357.</title>
        <authorList>
            <person name="Komaki H."/>
            <person name="Tamura T."/>
        </authorList>
    </citation>
    <scope>NUCLEOTIDE SEQUENCE [LARGE SCALE GENOMIC DNA]</scope>
    <source>
        <strain evidence="2 3">NBRC 107357</strain>
    </source>
</reference>
<organism evidence="2 3">
    <name type="scientific">Catellatospora bangladeshensis</name>
    <dbReference type="NCBI Taxonomy" id="310355"/>
    <lineage>
        <taxon>Bacteria</taxon>
        <taxon>Bacillati</taxon>
        <taxon>Actinomycetota</taxon>
        <taxon>Actinomycetes</taxon>
        <taxon>Micromonosporales</taxon>
        <taxon>Micromonosporaceae</taxon>
        <taxon>Catellatospora</taxon>
    </lineage>
</organism>
<accession>A0A8J3NG65</accession>
<dbReference type="GO" id="GO:0050660">
    <property type="term" value="F:flavin adenine dinucleotide binding"/>
    <property type="evidence" value="ECO:0007669"/>
    <property type="project" value="InterPro"/>
</dbReference>
<evidence type="ECO:0000259" key="1">
    <source>
        <dbReference type="Pfam" id="PF02771"/>
    </source>
</evidence>
<keyword evidence="3" id="KW-1185">Reference proteome</keyword>
<dbReference type="InterPro" id="IPR013786">
    <property type="entry name" value="AcylCoA_DH/ox_N"/>
</dbReference>
<dbReference type="AlphaFoldDB" id="A0A8J3NG65"/>
<comment type="caution">
    <text evidence="2">The sequence shown here is derived from an EMBL/GenBank/DDBJ whole genome shotgun (WGS) entry which is preliminary data.</text>
</comment>
<proteinExistence type="predicted"/>
<dbReference type="Gene3D" id="2.40.110.10">
    <property type="entry name" value="Butyryl-CoA Dehydrogenase, subunit A, domain 2"/>
    <property type="match status" value="1"/>
</dbReference>
<dbReference type="EMBL" id="BONF01000008">
    <property type="protein sequence ID" value="GIF80052.1"/>
    <property type="molecule type" value="Genomic_DNA"/>
</dbReference>
<evidence type="ECO:0000313" key="2">
    <source>
        <dbReference type="EMBL" id="GIF80052.1"/>
    </source>
</evidence>
<dbReference type="SUPFAM" id="SSF56645">
    <property type="entry name" value="Acyl-CoA dehydrogenase NM domain-like"/>
    <property type="match status" value="1"/>
</dbReference>
<gene>
    <name evidence="2" type="ORF">Cba03nite_14010</name>
</gene>
<name>A0A8J3NG65_9ACTN</name>
<dbReference type="Gene3D" id="1.10.540.10">
    <property type="entry name" value="Acyl-CoA dehydrogenase/oxidase, N-terminal domain"/>
    <property type="match status" value="1"/>
</dbReference>
<dbReference type="GO" id="GO:0003995">
    <property type="term" value="F:acyl-CoA dehydrogenase activity"/>
    <property type="evidence" value="ECO:0007669"/>
    <property type="project" value="TreeGrafter"/>
</dbReference>